<evidence type="ECO:0000256" key="2">
    <source>
        <dbReference type="SAM" id="SignalP"/>
    </source>
</evidence>
<organism evidence="3 4">
    <name type="scientific">Helicoverpa armigera</name>
    <name type="common">Cotton bollworm</name>
    <name type="synonym">Heliothis armigera</name>
    <dbReference type="NCBI Taxonomy" id="29058"/>
    <lineage>
        <taxon>Eukaryota</taxon>
        <taxon>Metazoa</taxon>
        <taxon>Ecdysozoa</taxon>
        <taxon>Arthropoda</taxon>
        <taxon>Hexapoda</taxon>
        <taxon>Insecta</taxon>
        <taxon>Pterygota</taxon>
        <taxon>Neoptera</taxon>
        <taxon>Endopterygota</taxon>
        <taxon>Lepidoptera</taxon>
        <taxon>Glossata</taxon>
        <taxon>Ditrysia</taxon>
        <taxon>Noctuoidea</taxon>
        <taxon>Noctuidae</taxon>
        <taxon>Heliothinae</taxon>
        <taxon>Helicoverpa</taxon>
    </lineage>
</organism>
<feature type="signal peptide" evidence="2">
    <location>
        <begin position="1"/>
        <end position="18"/>
    </location>
</feature>
<feature type="compositionally biased region" description="Polar residues" evidence="1">
    <location>
        <begin position="56"/>
        <end position="74"/>
    </location>
</feature>
<reference evidence="3 4" key="1">
    <citation type="journal article" date="2017" name="BMC Biol.">
        <title>Genomic innovations, transcriptional plasticity and gene loss underlying the evolution and divergence of two highly polyphagous and invasive Helicoverpa pest species.</title>
        <authorList>
            <person name="Pearce S.L."/>
            <person name="Clarke D.F."/>
            <person name="East P.D."/>
            <person name="Elfekih S."/>
            <person name="Gordon K.H."/>
            <person name="Jermiin L.S."/>
            <person name="McGaughran A."/>
            <person name="Oakeshott J.G."/>
            <person name="Papanikolaou A."/>
            <person name="Perera O.P."/>
            <person name="Rane R.V."/>
            <person name="Richards S."/>
            <person name="Tay W.T."/>
            <person name="Walsh T.K."/>
            <person name="Anderson A."/>
            <person name="Anderson C.J."/>
            <person name="Asgari S."/>
            <person name="Board P.G."/>
            <person name="Bretschneider A."/>
            <person name="Campbell P.M."/>
            <person name="Chertemps T."/>
            <person name="Christeller J.T."/>
            <person name="Coppin C.W."/>
            <person name="Downes S.J."/>
            <person name="Duan G."/>
            <person name="Farnsworth C.A."/>
            <person name="Good R.T."/>
            <person name="Han L.B."/>
            <person name="Han Y.C."/>
            <person name="Hatje K."/>
            <person name="Horne I."/>
            <person name="Huang Y.P."/>
            <person name="Hughes D.S."/>
            <person name="Jacquin-Joly E."/>
            <person name="James W."/>
            <person name="Jhangiani S."/>
            <person name="Kollmar M."/>
            <person name="Kuwar S.S."/>
            <person name="Li S."/>
            <person name="Liu N.Y."/>
            <person name="Maibeche M.T."/>
            <person name="Miller J.R."/>
            <person name="Montagne N."/>
            <person name="Perry T."/>
            <person name="Qu J."/>
            <person name="Song S.V."/>
            <person name="Sutton G.G."/>
            <person name="Vogel H."/>
            <person name="Walenz B.P."/>
            <person name="Xu W."/>
            <person name="Zhang H.J."/>
            <person name="Zou Z."/>
            <person name="Batterham P."/>
            <person name="Edwards O.R."/>
            <person name="Feyereisen R."/>
            <person name="Gibbs R.A."/>
            <person name="Heckel D.G."/>
            <person name="McGrath A."/>
            <person name="Robin C."/>
            <person name="Scherer S.E."/>
            <person name="Worley K.C."/>
            <person name="Wu Y.D."/>
        </authorList>
    </citation>
    <scope>NUCLEOTIDE SEQUENCE [LARGE SCALE GENOMIC DNA]</scope>
    <source>
        <strain evidence="3">Harm_GR_Male_#8</strain>
        <tissue evidence="3">Whole organism</tissue>
    </source>
</reference>
<evidence type="ECO:0000256" key="1">
    <source>
        <dbReference type="SAM" id="MobiDB-lite"/>
    </source>
</evidence>
<feature type="chain" id="PRO_5016135584" evidence="2">
    <location>
        <begin position="19"/>
        <end position="230"/>
    </location>
</feature>
<gene>
    <name evidence="3" type="primary">HaOG209421</name>
    <name evidence="3" type="ORF">B5X24_HaOG209421</name>
</gene>
<dbReference type="AlphaFoldDB" id="A0A2W1BPD7"/>
<feature type="region of interest" description="Disordered" evidence="1">
    <location>
        <begin position="56"/>
        <end position="81"/>
    </location>
</feature>
<proteinExistence type="predicted"/>
<dbReference type="EMBL" id="KZ150099">
    <property type="protein sequence ID" value="PZC73543.1"/>
    <property type="molecule type" value="Genomic_DNA"/>
</dbReference>
<dbReference type="Proteomes" id="UP000249218">
    <property type="component" value="Unassembled WGS sequence"/>
</dbReference>
<accession>A0A2W1BPD7</accession>
<evidence type="ECO:0000313" key="3">
    <source>
        <dbReference type="EMBL" id="PZC73543.1"/>
    </source>
</evidence>
<name>A0A2W1BPD7_HELAM</name>
<sequence length="230" mass="22867">MTGFVVFLTLAIVAHITAAPVTNYGDAYADDSSYGVVVVSGSSFGDGAFATNWRPSVQAQNQPVTEQPNLDSPTSCPPCPPGNKKPVSFSIHGNSGWVTVENSTFGDGAFANHHFDKPLHVLVGSAPEGLNVVSSATCPPCPQACNYGNANATNGSTGLVVIDNATFANGAFSNGGSGSGTGSSSGTSGSSSGGSSGSNSGNNQSKPATCGPIKTIISTIIPSLNCSTSG</sequence>
<keyword evidence="2" id="KW-0732">Signal</keyword>
<keyword evidence="4" id="KW-1185">Reference proteome</keyword>
<feature type="region of interest" description="Disordered" evidence="1">
    <location>
        <begin position="173"/>
        <end position="209"/>
    </location>
</feature>
<feature type="compositionally biased region" description="Gly residues" evidence="1">
    <location>
        <begin position="173"/>
        <end position="183"/>
    </location>
</feature>
<evidence type="ECO:0000313" key="4">
    <source>
        <dbReference type="Proteomes" id="UP000249218"/>
    </source>
</evidence>
<protein>
    <submittedName>
        <fullName evidence="3">Uncharacterized protein</fullName>
    </submittedName>
</protein>